<evidence type="ECO:0000313" key="2">
    <source>
        <dbReference type="Proteomes" id="UP001583172"/>
    </source>
</evidence>
<dbReference type="EMBL" id="JAZGSY010000124">
    <property type="protein sequence ID" value="KAL1840162.1"/>
    <property type="molecule type" value="Genomic_DNA"/>
</dbReference>
<keyword evidence="2" id="KW-1185">Reference proteome</keyword>
<name>A0ABR3VEB7_HUMIN</name>
<organism evidence="1 2">
    <name type="scientific">Humicola insolens</name>
    <name type="common">Soft-rot fungus</name>
    <dbReference type="NCBI Taxonomy" id="85995"/>
    <lineage>
        <taxon>Eukaryota</taxon>
        <taxon>Fungi</taxon>
        <taxon>Dikarya</taxon>
        <taxon>Ascomycota</taxon>
        <taxon>Pezizomycotina</taxon>
        <taxon>Sordariomycetes</taxon>
        <taxon>Sordariomycetidae</taxon>
        <taxon>Sordariales</taxon>
        <taxon>Chaetomiaceae</taxon>
        <taxon>Mycothermus</taxon>
    </lineage>
</organism>
<accession>A0ABR3VEB7</accession>
<gene>
    <name evidence="1" type="ORF">VTJ49DRAFT_736</name>
</gene>
<comment type="caution">
    <text evidence="1">The sequence shown here is derived from an EMBL/GenBank/DDBJ whole genome shotgun (WGS) entry which is preliminary data.</text>
</comment>
<dbReference type="Proteomes" id="UP001583172">
    <property type="component" value="Unassembled WGS sequence"/>
</dbReference>
<protein>
    <submittedName>
        <fullName evidence="1">Uncharacterized protein</fullName>
    </submittedName>
</protein>
<evidence type="ECO:0000313" key="1">
    <source>
        <dbReference type="EMBL" id="KAL1840162.1"/>
    </source>
</evidence>
<reference evidence="1 2" key="1">
    <citation type="journal article" date="2024" name="Commun. Biol.">
        <title>Comparative genomic analysis of thermophilic fungi reveals convergent evolutionary adaptations and gene losses.</title>
        <authorList>
            <person name="Steindorff A.S."/>
            <person name="Aguilar-Pontes M.V."/>
            <person name="Robinson A.J."/>
            <person name="Andreopoulos B."/>
            <person name="LaButti K."/>
            <person name="Kuo A."/>
            <person name="Mondo S."/>
            <person name="Riley R."/>
            <person name="Otillar R."/>
            <person name="Haridas S."/>
            <person name="Lipzen A."/>
            <person name="Grimwood J."/>
            <person name="Schmutz J."/>
            <person name="Clum A."/>
            <person name="Reid I.D."/>
            <person name="Moisan M.C."/>
            <person name="Butler G."/>
            <person name="Nguyen T.T.M."/>
            <person name="Dewar K."/>
            <person name="Conant G."/>
            <person name="Drula E."/>
            <person name="Henrissat B."/>
            <person name="Hansel C."/>
            <person name="Singer S."/>
            <person name="Hutchinson M.I."/>
            <person name="de Vries R.P."/>
            <person name="Natvig D.O."/>
            <person name="Powell A.J."/>
            <person name="Tsang A."/>
            <person name="Grigoriev I.V."/>
        </authorList>
    </citation>
    <scope>NUCLEOTIDE SEQUENCE [LARGE SCALE GENOMIC DNA]</scope>
    <source>
        <strain evidence="1 2">CBS 620.91</strain>
    </source>
</reference>
<sequence>MVIVRESIAVDWWPWLHANGVGLVGTESNASVLVCRSWCGDVSCVCRQLSVVVAAAAACSLLSFFCLSSLPRLHLPCLLAFIPLFSFPRRVSSWCRAETGLDGLELTSKSGMVQGDGGGYRRGGNLPRYPQRLTPGLPSLSGRVLLLYSAVS</sequence>
<proteinExistence type="predicted"/>